<protein>
    <recommendedName>
        <fullName evidence="5">Yeast cell wall synthesis Kre9/Knh1-like N-terminal domain-containing protein</fullName>
    </recommendedName>
</protein>
<dbReference type="OrthoDB" id="5420143at2759"/>
<feature type="domain" description="Yeast cell wall synthesis Kre9/Knh1-like N-terminal" evidence="5">
    <location>
        <begin position="27"/>
        <end position="113"/>
    </location>
</feature>
<keyword evidence="7" id="KW-1185">Reference proteome</keyword>
<dbReference type="EMBL" id="JACAZE010000006">
    <property type="protein sequence ID" value="KAF7314110.1"/>
    <property type="molecule type" value="Genomic_DNA"/>
</dbReference>
<comment type="caution">
    <text evidence="6">The sequence shown here is derived from an EMBL/GenBank/DDBJ whole genome shotgun (WGS) entry which is preliminary data.</text>
</comment>
<evidence type="ECO:0000256" key="3">
    <source>
        <dbReference type="SAM" id="Phobius"/>
    </source>
</evidence>
<dbReference type="PANTHER" id="PTHR40633">
    <property type="entry name" value="MATRIX PROTEIN, PUTATIVE (AFU_ORTHOLOGUE AFUA_8G05410)-RELATED"/>
    <property type="match status" value="1"/>
</dbReference>
<evidence type="ECO:0000256" key="2">
    <source>
        <dbReference type="SAM" id="MobiDB-lite"/>
    </source>
</evidence>
<feature type="compositionally biased region" description="Low complexity" evidence="2">
    <location>
        <begin position="161"/>
        <end position="189"/>
    </location>
</feature>
<feature type="region of interest" description="Disordered" evidence="2">
    <location>
        <begin position="115"/>
        <end position="134"/>
    </location>
</feature>
<proteinExistence type="predicted"/>
<evidence type="ECO:0000313" key="6">
    <source>
        <dbReference type="EMBL" id="KAF7314110.1"/>
    </source>
</evidence>
<dbReference type="Proteomes" id="UP000613580">
    <property type="component" value="Unassembled WGS sequence"/>
</dbReference>
<evidence type="ECO:0000256" key="4">
    <source>
        <dbReference type="SAM" id="SignalP"/>
    </source>
</evidence>
<keyword evidence="1 4" id="KW-0732">Signal</keyword>
<dbReference type="AlphaFoldDB" id="A0A8H6TE48"/>
<evidence type="ECO:0000259" key="5">
    <source>
        <dbReference type="Pfam" id="PF10342"/>
    </source>
</evidence>
<dbReference type="PANTHER" id="PTHR40633:SF1">
    <property type="entry name" value="GPI ANCHORED SERINE-THREONINE RICH PROTEIN (AFU_ORTHOLOGUE AFUA_1G03630)"/>
    <property type="match status" value="1"/>
</dbReference>
<sequence>MLAALRVVVALCAAASVHALSNVNLKTPSGATGLQPGQMLTMTWDSDPQDPQELTVVLWSDKDQTFSGPIALANDVDAQSHTATFEMPDVLPGSAYYFGLVSESDPSKVLASSSAVTLGAEPQPEPSTTAKPTTTIVKSIATPIPTSHSAGPLTVTPLPLSGSGSHSGSASVSAAHHSSGSSMASGSMSVSASTSHMSIPSAIPVSFPTESYASASEATSVASAHPSASGADKHSGASTRAKKGSTAQMGVALAAAVVGVVFFGHGFPA</sequence>
<feature type="signal peptide" evidence="4">
    <location>
        <begin position="1"/>
        <end position="19"/>
    </location>
</feature>
<name>A0A8H6TE48_MYCCL</name>
<keyword evidence="3" id="KW-0812">Transmembrane</keyword>
<feature type="region of interest" description="Disordered" evidence="2">
    <location>
        <begin position="143"/>
        <end position="189"/>
    </location>
</feature>
<gene>
    <name evidence="6" type="ORF">HMN09_00570100</name>
</gene>
<feature type="transmembrane region" description="Helical" evidence="3">
    <location>
        <begin position="249"/>
        <end position="267"/>
    </location>
</feature>
<evidence type="ECO:0000256" key="1">
    <source>
        <dbReference type="ARBA" id="ARBA00022729"/>
    </source>
</evidence>
<keyword evidence="3" id="KW-0472">Membrane</keyword>
<dbReference type="Pfam" id="PF10342">
    <property type="entry name" value="Kre9_KNH"/>
    <property type="match status" value="1"/>
</dbReference>
<keyword evidence="3" id="KW-1133">Transmembrane helix</keyword>
<organism evidence="6 7">
    <name type="scientific">Mycena chlorophos</name>
    <name type="common">Agaric fungus</name>
    <name type="synonym">Agaricus chlorophos</name>
    <dbReference type="NCBI Taxonomy" id="658473"/>
    <lineage>
        <taxon>Eukaryota</taxon>
        <taxon>Fungi</taxon>
        <taxon>Dikarya</taxon>
        <taxon>Basidiomycota</taxon>
        <taxon>Agaricomycotina</taxon>
        <taxon>Agaricomycetes</taxon>
        <taxon>Agaricomycetidae</taxon>
        <taxon>Agaricales</taxon>
        <taxon>Marasmiineae</taxon>
        <taxon>Mycenaceae</taxon>
        <taxon>Mycena</taxon>
    </lineage>
</organism>
<reference evidence="6" key="1">
    <citation type="submission" date="2020-05" db="EMBL/GenBank/DDBJ databases">
        <title>Mycena genomes resolve the evolution of fungal bioluminescence.</title>
        <authorList>
            <person name="Tsai I.J."/>
        </authorList>
    </citation>
    <scope>NUCLEOTIDE SEQUENCE</scope>
    <source>
        <strain evidence="6">110903Hualien_Pintung</strain>
    </source>
</reference>
<accession>A0A8H6TE48</accession>
<dbReference type="InterPro" id="IPR052982">
    <property type="entry name" value="SRP1/TIP1-like"/>
</dbReference>
<dbReference type="InterPro" id="IPR018466">
    <property type="entry name" value="Kre9/Knh1-like_N"/>
</dbReference>
<feature type="region of interest" description="Disordered" evidence="2">
    <location>
        <begin position="223"/>
        <end position="242"/>
    </location>
</feature>
<evidence type="ECO:0000313" key="7">
    <source>
        <dbReference type="Proteomes" id="UP000613580"/>
    </source>
</evidence>
<feature type="chain" id="PRO_5034203059" description="Yeast cell wall synthesis Kre9/Knh1-like N-terminal domain-containing protein" evidence="4">
    <location>
        <begin position="20"/>
        <end position="269"/>
    </location>
</feature>